<accession>A0A418VP75</accession>
<evidence type="ECO:0000313" key="1">
    <source>
        <dbReference type="EMBL" id="RJF78082.1"/>
    </source>
</evidence>
<dbReference type="AlphaFoldDB" id="A0A418VP75"/>
<reference evidence="1 2" key="1">
    <citation type="submission" date="2018-09" db="EMBL/GenBank/DDBJ databases">
        <authorList>
            <person name="Zhu H."/>
        </authorList>
    </citation>
    <scope>NUCLEOTIDE SEQUENCE [LARGE SCALE GENOMIC DNA]</scope>
    <source>
        <strain evidence="1 2">K2W22B-5</strain>
    </source>
</reference>
<evidence type="ECO:0000313" key="2">
    <source>
        <dbReference type="Proteomes" id="UP000283458"/>
    </source>
</evidence>
<comment type="caution">
    <text evidence="1">The sequence shown here is derived from an EMBL/GenBank/DDBJ whole genome shotgun (WGS) entry which is preliminary data.</text>
</comment>
<protein>
    <submittedName>
        <fullName evidence="1">Uncharacterized protein</fullName>
    </submittedName>
</protein>
<dbReference type="RefSeq" id="WP_119833224.1">
    <property type="nucleotide sequence ID" value="NZ_QYUL01000004.1"/>
</dbReference>
<dbReference type="EMBL" id="QYUL01000004">
    <property type="protein sequence ID" value="RJF78082.1"/>
    <property type="molecule type" value="Genomic_DNA"/>
</dbReference>
<gene>
    <name evidence="1" type="ORF">D3877_23415</name>
</gene>
<keyword evidence="2" id="KW-1185">Reference proteome</keyword>
<dbReference type="Proteomes" id="UP000283458">
    <property type="component" value="Unassembled WGS sequence"/>
</dbReference>
<proteinExistence type="predicted"/>
<sequence length="228" mass="25927">MAGKRFDPDLILRNVRVAFEERTDQEMERRIQTVVRNVRREQSKFFTILATQTIGTLNTPANVDFGAALGPVKGGRVPWETLSDGWRKEKNPAHRDRFFMNTGSLAEQLMAMSPFDLFGTPDYYRGKRLKNDAKYTWTIRLFPALSRRYPQFAGLEKHPKFAASGVGKKFYARPAGGKGKPIIKRPLLQPFLVTWNLRLQKVILRTLGRSNSSREANTLGRTIGGAIE</sequence>
<name>A0A418VP75_9PROT</name>
<organism evidence="1 2">
    <name type="scientific">Azospirillum cavernae</name>
    <dbReference type="NCBI Taxonomy" id="2320860"/>
    <lineage>
        <taxon>Bacteria</taxon>
        <taxon>Pseudomonadati</taxon>
        <taxon>Pseudomonadota</taxon>
        <taxon>Alphaproteobacteria</taxon>
        <taxon>Rhodospirillales</taxon>
        <taxon>Azospirillaceae</taxon>
        <taxon>Azospirillum</taxon>
    </lineage>
</organism>